<feature type="binding site" evidence="9">
    <location>
        <position position="286"/>
    </location>
    <ligand>
        <name>Mg(2+)</name>
        <dbReference type="ChEBI" id="CHEBI:18420"/>
        <label>2</label>
    </ligand>
</feature>
<evidence type="ECO:0000256" key="1">
    <source>
        <dbReference type="ARBA" id="ARBA00005765"/>
    </source>
</evidence>
<dbReference type="NCBIfam" id="NF003998">
    <property type="entry name" value="PRK05474.1"/>
    <property type="match status" value="1"/>
</dbReference>
<dbReference type="InterPro" id="IPR001998">
    <property type="entry name" value="Xylose_isomerase"/>
</dbReference>
<feature type="binding site" evidence="9">
    <location>
        <position position="286"/>
    </location>
    <ligand>
        <name>Mg(2+)</name>
        <dbReference type="ChEBI" id="CHEBI:18420"/>
        <label>1</label>
    </ligand>
</feature>
<dbReference type="PROSITE" id="PS51415">
    <property type="entry name" value="XYLOSE_ISOMERASE"/>
    <property type="match status" value="1"/>
</dbReference>
<feature type="binding site" evidence="9">
    <location>
        <position position="327"/>
    </location>
    <ligand>
        <name>Mg(2+)</name>
        <dbReference type="ChEBI" id="CHEBI:18420"/>
        <label>2</label>
    </ligand>
</feature>
<evidence type="ECO:0000256" key="7">
    <source>
        <dbReference type="ARBA" id="ARBA00023277"/>
    </source>
</evidence>
<comment type="catalytic activity">
    <reaction evidence="8 9 10">
        <text>alpha-D-xylose = alpha-D-xylulofuranose</text>
        <dbReference type="Rhea" id="RHEA:22816"/>
        <dbReference type="ChEBI" id="CHEBI:28518"/>
        <dbReference type="ChEBI" id="CHEBI:188998"/>
        <dbReference type="EC" id="5.3.1.5"/>
    </reaction>
</comment>
<feature type="binding site" evidence="9">
    <location>
        <position position="357"/>
    </location>
    <ligand>
        <name>Mg(2+)</name>
        <dbReference type="ChEBI" id="CHEBI:18420"/>
        <label>1</label>
    </ligand>
</feature>
<evidence type="ECO:0000256" key="9">
    <source>
        <dbReference type="HAMAP-Rule" id="MF_00455"/>
    </source>
</evidence>
<comment type="subcellular location">
    <subcellularLocation>
        <location evidence="9 11">Cytoplasm</location>
    </subcellularLocation>
</comment>
<dbReference type="PANTHER" id="PTHR48408:SF1">
    <property type="entry name" value="XYLOSE ISOMERASE"/>
    <property type="match status" value="1"/>
</dbReference>
<keyword evidence="6 9" id="KW-0413">Isomerase</keyword>
<feature type="binding site" evidence="9">
    <location>
        <position position="250"/>
    </location>
    <ligand>
        <name>Mg(2+)</name>
        <dbReference type="ChEBI" id="CHEBI:18420"/>
        <label>1</label>
    </ligand>
</feature>
<dbReference type="EMBL" id="AOGK01000014">
    <property type="protein sequence ID" value="MDG5976725.1"/>
    <property type="molecule type" value="Genomic_DNA"/>
</dbReference>
<comment type="subunit">
    <text evidence="2 9 11">Homotetramer.</text>
</comment>
<evidence type="ECO:0000256" key="5">
    <source>
        <dbReference type="ARBA" id="ARBA00022723"/>
    </source>
</evidence>
<feature type="binding site" evidence="9">
    <location>
        <position position="314"/>
    </location>
    <ligand>
        <name>Mg(2+)</name>
        <dbReference type="ChEBI" id="CHEBI:18420"/>
        <label>1</label>
    </ligand>
</feature>
<dbReference type="PRINTS" id="PR00688">
    <property type="entry name" value="XYLOSISMRASE"/>
</dbReference>
<dbReference type="InterPro" id="IPR013452">
    <property type="entry name" value="Xylose_isom_bac"/>
</dbReference>
<dbReference type="GO" id="GO:0042732">
    <property type="term" value="P:D-xylose metabolic process"/>
    <property type="evidence" value="ECO:0007669"/>
    <property type="project" value="UniProtKB-UniRule"/>
</dbReference>
<feature type="binding site" evidence="9">
    <location>
        <position position="325"/>
    </location>
    <ligand>
        <name>Mg(2+)</name>
        <dbReference type="ChEBI" id="CHEBI:18420"/>
        <label>2</label>
    </ligand>
</feature>
<dbReference type="InterPro" id="IPR036237">
    <property type="entry name" value="Xyl_isomerase-like_sf"/>
</dbReference>
<keyword evidence="5 9" id="KW-0479">Metal-binding</keyword>
<evidence type="ECO:0000256" key="3">
    <source>
        <dbReference type="ARBA" id="ARBA00011958"/>
    </source>
</evidence>
<feature type="active site" evidence="9">
    <location>
        <position position="119"/>
    </location>
</feature>
<evidence type="ECO:0000256" key="2">
    <source>
        <dbReference type="ARBA" id="ARBA00011881"/>
    </source>
</evidence>
<feature type="active site" evidence="9">
    <location>
        <position position="122"/>
    </location>
</feature>
<comment type="caution">
    <text evidence="12">The sequence shown here is derived from an EMBL/GenBank/DDBJ whole genome shotgun (WGS) entry which is preliminary data.</text>
</comment>
<keyword evidence="4 9" id="KW-0859">Xylose metabolism</keyword>
<comment type="similarity">
    <text evidence="1 9 10">Belongs to the xylose isomerase family.</text>
</comment>
<dbReference type="AlphaFoldDB" id="A0A9X4NY54"/>
<keyword evidence="13" id="KW-1185">Reference proteome</keyword>
<proteinExistence type="inferred from homology"/>
<reference evidence="12" key="1">
    <citation type="submission" date="2013-01" db="EMBL/GenBank/DDBJ databases">
        <title>Genome draft of Hydrogenophaga taeniospiralis 2K1.</title>
        <authorList>
            <person name="Gomila M."/>
            <person name="Lalucat J."/>
        </authorList>
    </citation>
    <scope>NUCLEOTIDE SEQUENCE</scope>
    <source>
        <strain evidence="12">CCUG 15921</strain>
    </source>
</reference>
<comment type="cofactor">
    <cofactor evidence="9">
        <name>Mg(2+)</name>
        <dbReference type="ChEBI" id="CHEBI:18420"/>
    </cofactor>
    <text evidence="9">Binds 2 magnesium ions per subunit.</text>
</comment>
<protein>
    <recommendedName>
        <fullName evidence="3 9">Xylose isomerase</fullName>
        <ecNumber evidence="3 9">5.3.1.5</ecNumber>
    </recommendedName>
</protein>
<dbReference type="Gene3D" id="3.20.20.150">
    <property type="entry name" value="Divalent-metal-dependent TIM barrel enzymes"/>
    <property type="match status" value="1"/>
</dbReference>
<evidence type="ECO:0000313" key="13">
    <source>
        <dbReference type="Proteomes" id="UP001152876"/>
    </source>
</evidence>
<dbReference type="HAMAP" id="MF_00455">
    <property type="entry name" value="Xylose_isom_A"/>
    <property type="match status" value="1"/>
</dbReference>
<dbReference type="GO" id="GO:0009045">
    <property type="term" value="F:xylose isomerase activity"/>
    <property type="evidence" value="ECO:0007669"/>
    <property type="project" value="UniProtKB-UniRule"/>
</dbReference>
<dbReference type="SUPFAM" id="SSF51658">
    <property type="entry name" value="Xylose isomerase-like"/>
    <property type="match status" value="1"/>
</dbReference>
<dbReference type="GO" id="GO:0005737">
    <property type="term" value="C:cytoplasm"/>
    <property type="evidence" value="ECO:0007669"/>
    <property type="project" value="UniProtKB-SubCell"/>
</dbReference>
<evidence type="ECO:0000256" key="4">
    <source>
        <dbReference type="ARBA" id="ARBA00022629"/>
    </source>
</evidence>
<feature type="binding site" evidence="9">
    <location>
        <position position="289"/>
    </location>
    <ligand>
        <name>Mg(2+)</name>
        <dbReference type="ChEBI" id="CHEBI:18420"/>
        <label>2</label>
    </ligand>
</feature>
<accession>A0A9X4NY54</accession>
<keyword evidence="7 9" id="KW-0119">Carbohydrate metabolism</keyword>
<sequence>MTQTLVPASMDTAPRGAYFSFREPLAFRGEGFVPTAEEPFAYRFYDKNRLVLGRRMEDQLRFAACYWHSFVGDGTDPFGDASFLRPWHGAGDPMAQALHKADVAFDLFRLIGTPFFTFHDRDVAPEGATLRESNERLRRIEAVFERKMDQTGVKLLWGTANLFSNRRYMAGAATNPDPDVFAYAAAQVKNVLEMTHRLGGHNYVLWGGREGYETLLNTDLKRELAQLGRFLNLVVEHKHKIGFKGQILIEPKPAEPTKHQYDHDVATVYGFLKANGLETEVKLNLEQNHALLAGHNFEHEIALASALGIFGSIDMNRGDEMLGWDTDQFPNNLPQVALTLYEVLKAGGIGQGGLNFDAKLRRQSIDPDDLVWAHASAMDLCARALLVAEKMVQDGALQRHVQTRYQGWDSPRGRAILQGECSLETLARDVEAEGLEPQPRSSQQERLEHLVNGYI</sequence>
<evidence type="ECO:0000256" key="6">
    <source>
        <dbReference type="ARBA" id="ARBA00023235"/>
    </source>
</evidence>
<dbReference type="EC" id="5.3.1.5" evidence="3 9"/>
<keyword evidence="9" id="KW-0460">Magnesium</keyword>
<evidence type="ECO:0000256" key="10">
    <source>
        <dbReference type="RuleBase" id="RU000609"/>
    </source>
</evidence>
<dbReference type="GO" id="GO:0000287">
    <property type="term" value="F:magnesium ion binding"/>
    <property type="evidence" value="ECO:0007669"/>
    <property type="project" value="UniProtKB-UniRule"/>
</dbReference>
<name>A0A9X4NY54_9BURK</name>
<gene>
    <name evidence="9" type="primary">xylA</name>
    <name evidence="12" type="ORF">H010_15764</name>
</gene>
<dbReference type="Proteomes" id="UP001152876">
    <property type="component" value="Unassembled WGS sequence"/>
</dbReference>
<dbReference type="NCBIfam" id="TIGR02630">
    <property type="entry name" value="xylose_isom_A"/>
    <property type="match status" value="1"/>
</dbReference>
<evidence type="ECO:0000256" key="8">
    <source>
        <dbReference type="ARBA" id="ARBA00033659"/>
    </source>
</evidence>
<evidence type="ECO:0000256" key="11">
    <source>
        <dbReference type="RuleBase" id="RU000610"/>
    </source>
</evidence>
<organism evidence="12 13">
    <name type="scientific">Hydrogenophaga taeniospiralis CCUG 15921</name>
    <dbReference type="NCBI Taxonomy" id="1281780"/>
    <lineage>
        <taxon>Bacteria</taxon>
        <taxon>Pseudomonadati</taxon>
        <taxon>Pseudomonadota</taxon>
        <taxon>Betaproteobacteria</taxon>
        <taxon>Burkholderiales</taxon>
        <taxon>Comamonadaceae</taxon>
        <taxon>Hydrogenophaga</taxon>
    </lineage>
</organism>
<evidence type="ECO:0000313" key="12">
    <source>
        <dbReference type="EMBL" id="MDG5976725.1"/>
    </source>
</evidence>
<keyword evidence="9" id="KW-0963">Cytoplasm</keyword>
<dbReference type="PANTHER" id="PTHR48408">
    <property type="match status" value="1"/>
</dbReference>